<evidence type="ECO:0000313" key="7">
    <source>
        <dbReference type="Proteomes" id="UP000317243"/>
    </source>
</evidence>
<dbReference type="InterPro" id="IPR013325">
    <property type="entry name" value="RNA_pol_sigma_r2"/>
</dbReference>
<keyword evidence="2" id="KW-0731">Sigma factor</keyword>
<organism evidence="6 7">
    <name type="scientific">Thalassoglobus neptunius</name>
    <dbReference type="NCBI Taxonomy" id="1938619"/>
    <lineage>
        <taxon>Bacteria</taxon>
        <taxon>Pseudomonadati</taxon>
        <taxon>Planctomycetota</taxon>
        <taxon>Planctomycetia</taxon>
        <taxon>Planctomycetales</taxon>
        <taxon>Planctomycetaceae</taxon>
        <taxon>Thalassoglobus</taxon>
    </lineage>
</organism>
<evidence type="ECO:0000256" key="2">
    <source>
        <dbReference type="ARBA" id="ARBA00023082"/>
    </source>
</evidence>
<feature type="domain" description="RNA polymerase sigma-70 region 2" evidence="5">
    <location>
        <begin position="35"/>
        <end position="101"/>
    </location>
</feature>
<evidence type="ECO:0000313" key="6">
    <source>
        <dbReference type="EMBL" id="TWT56976.1"/>
    </source>
</evidence>
<dbReference type="PANTHER" id="PTHR43133">
    <property type="entry name" value="RNA POLYMERASE ECF-TYPE SIGMA FACTO"/>
    <property type="match status" value="1"/>
</dbReference>
<protein>
    <submittedName>
        <fullName evidence="6">RNA polymerase sigma factor SigD</fullName>
    </submittedName>
</protein>
<dbReference type="Proteomes" id="UP000317243">
    <property type="component" value="Unassembled WGS sequence"/>
</dbReference>
<evidence type="ECO:0000259" key="5">
    <source>
        <dbReference type="Pfam" id="PF04542"/>
    </source>
</evidence>
<evidence type="ECO:0000256" key="1">
    <source>
        <dbReference type="ARBA" id="ARBA00023015"/>
    </source>
</evidence>
<dbReference type="EMBL" id="SIHI01000001">
    <property type="protein sequence ID" value="TWT56976.1"/>
    <property type="molecule type" value="Genomic_DNA"/>
</dbReference>
<proteinExistence type="predicted"/>
<evidence type="ECO:0000256" key="3">
    <source>
        <dbReference type="ARBA" id="ARBA00023125"/>
    </source>
</evidence>
<dbReference type="GO" id="GO:0006352">
    <property type="term" value="P:DNA-templated transcription initiation"/>
    <property type="evidence" value="ECO:0007669"/>
    <property type="project" value="InterPro"/>
</dbReference>
<gene>
    <name evidence="6" type="ORF">KOR42_03320</name>
</gene>
<keyword evidence="1" id="KW-0805">Transcription regulation</keyword>
<dbReference type="Pfam" id="PF04542">
    <property type="entry name" value="Sigma70_r2"/>
    <property type="match status" value="1"/>
</dbReference>
<keyword evidence="4" id="KW-0804">Transcription</keyword>
<comment type="caution">
    <text evidence="6">The sequence shown here is derived from an EMBL/GenBank/DDBJ whole genome shotgun (WGS) entry which is preliminary data.</text>
</comment>
<dbReference type="AlphaFoldDB" id="A0A5C5X224"/>
<dbReference type="OrthoDB" id="9784984at2"/>
<keyword evidence="3" id="KW-0238">DNA-binding</keyword>
<name>A0A5C5X224_9PLAN</name>
<dbReference type="GO" id="GO:0003677">
    <property type="term" value="F:DNA binding"/>
    <property type="evidence" value="ECO:0007669"/>
    <property type="project" value="UniProtKB-KW"/>
</dbReference>
<keyword evidence="7" id="KW-1185">Reference proteome</keyword>
<dbReference type="PANTHER" id="PTHR43133:SF8">
    <property type="entry name" value="RNA POLYMERASE SIGMA FACTOR HI_1459-RELATED"/>
    <property type="match status" value="1"/>
</dbReference>
<sequence>MNGKRQLVQRLTTVGLIAGIQARKNDAWIRMTTLFGPLVHKWIHRTGLQSADVADISQEVFQAAVESIDRYKHSPEKHGSFTGWLFGITRNKIRDFFNQTKNEPLKVDSRILENCWDPKSIVEDEVPESSIQNAVVGRAHSAAKRIRGNCELHVWQSFWRVVVNGESAVAVSKDLELTPEAVRQACHRTVRRIQDELSKLEKEFETPDTFADALD</sequence>
<dbReference type="SUPFAM" id="SSF88946">
    <property type="entry name" value="Sigma2 domain of RNA polymerase sigma factors"/>
    <property type="match status" value="1"/>
</dbReference>
<dbReference type="GO" id="GO:0016987">
    <property type="term" value="F:sigma factor activity"/>
    <property type="evidence" value="ECO:0007669"/>
    <property type="project" value="UniProtKB-KW"/>
</dbReference>
<dbReference type="Gene3D" id="1.10.1740.10">
    <property type="match status" value="1"/>
</dbReference>
<evidence type="ECO:0000256" key="4">
    <source>
        <dbReference type="ARBA" id="ARBA00023163"/>
    </source>
</evidence>
<reference evidence="6 7" key="1">
    <citation type="submission" date="2019-02" db="EMBL/GenBank/DDBJ databases">
        <title>Deep-cultivation of Planctomycetes and their phenomic and genomic characterization uncovers novel biology.</title>
        <authorList>
            <person name="Wiegand S."/>
            <person name="Jogler M."/>
            <person name="Boedeker C."/>
            <person name="Pinto D."/>
            <person name="Vollmers J."/>
            <person name="Rivas-Marin E."/>
            <person name="Kohn T."/>
            <person name="Peeters S.H."/>
            <person name="Heuer A."/>
            <person name="Rast P."/>
            <person name="Oberbeckmann S."/>
            <person name="Bunk B."/>
            <person name="Jeske O."/>
            <person name="Meyerdierks A."/>
            <person name="Storesund J.E."/>
            <person name="Kallscheuer N."/>
            <person name="Luecker S."/>
            <person name="Lage O.M."/>
            <person name="Pohl T."/>
            <person name="Merkel B.J."/>
            <person name="Hornburger P."/>
            <person name="Mueller R.-W."/>
            <person name="Bruemmer F."/>
            <person name="Labrenz M."/>
            <person name="Spormann A.M."/>
            <person name="Op Den Camp H."/>
            <person name="Overmann J."/>
            <person name="Amann R."/>
            <person name="Jetten M.S.M."/>
            <person name="Mascher T."/>
            <person name="Medema M.H."/>
            <person name="Devos D.P."/>
            <person name="Kaster A.-K."/>
            <person name="Ovreas L."/>
            <person name="Rohde M."/>
            <person name="Galperin M.Y."/>
            <person name="Jogler C."/>
        </authorList>
    </citation>
    <scope>NUCLEOTIDE SEQUENCE [LARGE SCALE GENOMIC DNA]</scope>
    <source>
        <strain evidence="6 7">KOR42</strain>
    </source>
</reference>
<accession>A0A5C5X224</accession>
<dbReference type="InterPro" id="IPR007627">
    <property type="entry name" value="RNA_pol_sigma70_r2"/>
</dbReference>
<dbReference type="InterPro" id="IPR039425">
    <property type="entry name" value="RNA_pol_sigma-70-like"/>
</dbReference>